<keyword evidence="1" id="KW-0812">Transmembrane</keyword>
<dbReference type="AlphaFoldDB" id="A0A6J4HWH3"/>
<dbReference type="EMBL" id="CADCTR010000363">
    <property type="protein sequence ID" value="CAA9235695.1"/>
    <property type="molecule type" value="Genomic_DNA"/>
</dbReference>
<reference evidence="2" key="1">
    <citation type="submission" date="2020-02" db="EMBL/GenBank/DDBJ databases">
        <authorList>
            <person name="Meier V. D."/>
        </authorList>
    </citation>
    <scope>NUCLEOTIDE SEQUENCE</scope>
    <source>
        <strain evidence="2">AVDCRST_MAG93</strain>
    </source>
</reference>
<gene>
    <name evidence="2" type="ORF">AVDCRST_MAG93-1085</name>
</gene>
<accession>A0A6J4HWH3</accession>
<feature type="transmembrane region" description="Helical" evidence="1">
    <location>
        <begin position="122"/>
        <end position="142"/>
    </location>
</feature>
<feature type="transmembrane region" description="Helical" evidence="1">
    <location>
        <begin position="98"/>
        <end position="116"/>
    </location>
</feature>
<organism evidence="2">
    <name type="scientific">uncultured Chloroflexia bacterium</name>
    <dbReference type="NCBI Taxonomy" id="1672391"/>
    <lineage>
        <taxon>Bacteria</taxon>
        <taxon>Bacillati</taxon>
        <taxon>Chloroflexota</taxon>
        <taxon>Chloroflexia</taxon>
        <taxon>environmental samples</taxon>
    </lineage>
</organism>
<protein>
    <submittedName>
        <fullName evidence="2">Uncharacterized protein</fullName>
    </submittedName>
</protein>
<name>A0A6J4HWH3_9CHLR</name>
<proteinExistence type="predicted"/>
<keyword evidence="1" id="KW-1133">Transmembrane helix</keyword>
<sequence length="213" mass="23839">SAESKSLDRLRRALLLQPTLADAHLLMAKIQRSKKQWPEMLSSWEKAATDRTDQVLDLLRGYIVERGQVLTQLHRRIGQTNQRITATPNSKQKKGPNTFRRTLGIFFLLFIASLFLTEVQAGLGALVFLGSFASLVVVPLVMRAQRRKAARQAVMIEPIRVGIPPMPTVPVLMAEARGLNRDIETAERTLKMQQATLSATSISPPDHPAQRNR</sequence>
<feature type="non-terminal residue" evidence="2">
    <location>
        <position position="1"/>
    </location>
</feature>
<evidence type="ECO:0000256" key="1">
    <source>
        <dbReference type="SAM" id="Phobius"/>
    </source>
</evidence>
<keyword evidence="1" id="KW-0472">Membrane</keyword>
<evidence type="ECO:0000313" key="2">
    <source>
        <dbReference type="EMBL" id="CAA9235695.1"/>
    </source>
</evidence>